<feature type="compositionally biased region" description="Gly residues" evidence="1">
    <location>
        <begin position="163"/>
        <end position="177"/>
    </location>
</feature>
<feature type="compositionally biased region" description="Acidic residues" evidence="1">
    <location>
        <begin position="141"/>
        <end position="152"/>
    </location>
</feature>
<keyword evidence="3" id="KW-1185">Reference proteome</keyword>
<comment type="caution">
    <text evidence="2">The sequence shown here is derived from an EMBL/GenBank/DDBJ whole genome shotgun (WGS) entry which is preliminary data.</text>
</comment>
<dbReference type="Proteomes" id="UP000815325">
    <property type="component" value="Unassembled WGS sequence"/>
</dbReference>
<protein>
    <recommendedName>
        <fullName evidence="4">Encoded protein</fullName>
    </recommendedName>
</protein>
<feature type="compositionally biased region" description="Acidic residues" evidence="1">
    <location>
        <begin position="57"/>
        <end position="68"/>
    </location>
</feature>
<evidence type="ECO:0008006" key="4">
    <source>
        <dbReference type="Google" id="ProtNLM"/>
    </source>
</evidence>
<feature type="compositionally biased region" description="Basic and acidic residues" evidence="1">
    <location>
        <begin position="153"/>
        <end position="162"/>
    </location>
</feature>
<reference evidence="2" key="1">
    <citation type="submission" date="2017-08" db="EMBL/GenBank/DDBJ databases">
        <authorList>
            <person name="Polle J.E."/>
            <person name="Barry K."/>
            <person name="Cushman J."/>
            <person name="Schmutz J."/>
            <person name="Tran D."/>
            <person name="Hathwaick L.T."/>
            <person name="Yim W.C."/>
            <person name="Jenkins J."/>
            <person name="Mckie-Krisberg Z.M."/>
            <person name="Prochnik S."/>
            <person name="Lindquist E."/>
            <person name="Dockter R.B."/>
            <person name="Adam C."/>
            <person name="Molina H."/>
            <person name="Bunkerborg J."/>
            <person name="Jin E."/>
            <person name="Buchheim M."/>
            <person name="Magnuson J."/>
        </authorList>
    </citation>
    <scope>NUCLEOTIDE SEQUENCE</scope>
    <source>
        <strain evidence="2">CCAP 19/18</strain>
    </source>
</reference>
<name>A0ABQ7GRE3_DUNSA</name>
<dbReference type="EMBL" id="MU069625">
    <property type="protein sequence ID" value="KAF5837176.1"/>
    <property type="molecule type" value="Genomic_DNA"/>
</dbReference>
<organism evidence="2 3">
    <name type="scientific">Dunaliella salina</name>
    <name type="common">Green alga</name>
    <name type="synonym">Protococcus salinus</name>
    <dbReference type="NCBI Taxonomy" id="3046"/>
    <lineage>
        <taxon>Eukaryota</taxon>
        <taxon>Viridiplantae</taxon>
        <taxon>Chlorophyta</taxon>
        <taxon>core chlorophytes</taxon>
        <taxon>Chlorophyceae</taxon>
        <taxon>CS clade</taxon>
        <taxon>Chlamydomonadales</taxon>
        <taxon>Dunaliellaceae</taxon>
        <taxon>Dunaliella</taxon>
    </lineage>
</organism>
<accession>A0ABQ7GRE3</accession>
<evidence type="ECO:0000256" key="1">
    <source>
        <dbReference type="SAM" id="MobiDB-lite"/>
    </source>
</evidence>
<feature type="compositionally biased region" description="Low complexity" evidence="1">
    <location>
        <begin position="178"/>
        <end position="194"/>
    </location>
</feature>
<proteinExistence type="predicted"/>
<evidence type="ECO:0000313" key="3">
    <source>
        <dbReference type="Proteomes" id="UP000815325"/>
    </source>
</evidence>
<feature type="region of interest" description="Disordered" evidence="1">
    <location>
        <begin position="1"/>
        <end position="255"/>
    </location>
</feature>
<feature type="compositionally biased region" description="Polar residues" evidence="1">
    <location>
        <begin position="1"/>
        <end position="17"/>
    </location>
</feature>
<feature type="compositionally biased region" description="Polar residues" evidence="1">
    <location>
        <begin position="84"/>
        <end position="94"/>
    </location>
</feature>
<gene>
    <name evidence="2" type="ORF">DUNSADRAFT_4736</name>
</gene>
<evidence type="ECO:0000313" key="2">
    <source>
        <dbReference type="EMBL" id="KAF5837176.1"/>
    </source>
</evidence>
<sequence length="282" mass="29791">MSRCASHSSNHAGSSRFGSMREAAAQATGHAHYHTDRPVERAAAAAVAQYPEPSVSTEDDANDDVEADFDARLSWAKSIKADRQASNSGDTPQVTPLRDPALVLQQRREQLQQEEGMPRPAVRTEHSARSRNNSRVQWALPDDEEEEEEEEERREAERERGRQGGITMGEGGNGEGPTGESFVGSVDSTVGVSSRETSVTSAKKGKGQAKVTRSGDGEQSLGEWARSGAVAAHGMVGEGGSGSLPVRDASGGHGQQAAAARMSAASSSADQVRTCCMGASNW</sequence>